<organism evidence="1 2">
    <name type="scientific">Bowmanella denitrificans</name>
    <dbReference type="NCBI Taxonomy" id="366582"/>
    <lineage>
        <taxon>Bacteria</taxon>
        <taxon>Pseudomonadati</taxon>
        <taxon>Pseudomonadota</taxon>
        <taxon>Gammaproteobacteria</taxon>
        <taxon>Alteromonadales</taxon>
        <taxon>Alteromonadaceae</taxon>
        <taxon>Bowmanella</taxon>
    </lineage>
</organism>
<protein>
    <submittedName>
        <fullName evidence="1">Uncharacterized protein</fullName>
    </submittedName>
</protein>
<dbReference type="EMBL" id="BAAAEI010000023">
    <property type="protein sequence ID" value="GAA0368581.1"/>
    <property type="molecule type" value="Genomic_DNA"/>
</dbReference>
<name>A0ABP3HHP7_9ALTE</name>
<comment type="caution">
    <text evidence="1">The sequence shown here is derived from an EMBL/GenBank/DDBJ whole genome shotgun (WGS) entry which is preliminary data.</text>
</comment>
<sequence length="92" mass="9908">MEWFAIDLGDAMLAQGRLTELERQLGLAWLGAGQPDTMLAGVVSRSQGLHCLTTLFLSGPLQRLVALPDAVPCQHLPADVQPLIGNWPNMAC</sequence>
<dbReference type="Proteomes" id="UP001501757">
    <property type="component" value="Unassembled WGS sequence"/>
</dbReference>
<dbReference type="RefSeq" id="WP_343846841.1">
    <property type="nucleotide sequence ID" value="NZ_BAAAEI010000023.1"/>
</dbReference>
<keyword evidence="2" id="KW-1185">Reference proteome</keyword>
<accession>A0ABP3HHP7</accession>
<gene>
    <name evidence="1" type="ORF">GCM10009092_36070</name>
</gene>
<evidence type="ECO:0000313" key="2">
    <source>
        <dbReference type="Proteomes" id="UP001501757"/>
    </source>
</evidence>
<evidence type="ECO:0000313" key="1">
    <source>
        <dbReference type="EMBL" id="GAA0368581.1"/>
    </source>
</evidence>
<reference evidence="2" key="1">
    <citation type="journal article" date="2019" name="Int. J. Syst. Evol. Microbiol.">
        <title>The Global Catalogue of Microorganisms (GCM) 10K type strain sequencing project: providing services to taxonomists for standard genome sequencing and annotation.</title>
        <authorList>
            <consortium name="The Broad Institute Genomics Platform"/>
            <consortium name="The Broad Institute Genome Sequencing Center for Infectious Disease"/>
            <person name="Wu L."/>
            <person name="Ma J."/>
        </authorList>
    </citation>
    <scope>NUCLEOTIDE SEQUENCE [LARGE SCALE GENOMIC DNA]</scope>
    <source>
        <strain evidence="2">JCM 13378</strain>
    </source>
</reference>
<proteinExistence type="predicted"/>